<feature type="chain" id="PRO_5045341711" evidence="1">
    <location>
        <begin position="21"/>
        <end position="490"/>
    </location>
</feature>
<dbReference type="EMBL" id="JBELPZ010000006">
    <property type="protein sequence ID" value="MFL9844327.1"/>
    <property type="molecule type" value="Genomic_DNA"/>
</dbReference>
<dbReference type="Pfam" id="PF03572">
    <property type="entry name" value="Peptidase_S41"/>
    <property type="match status" value="1"/>
</dbReference>
<dbReference type="RefSeq" id="WP_408084578.1">
    <property type="nucleotide sequence ID" value="NZ_JBELPZ010000006.1"/>
</dbReference>
<dbReference type="InterPro" id="IPR029045">
    <property type="entry name" value="ClpP/crotonase-like_dom_sf"/>
</dbReference>
<organism evidence="3 4">
    <name type="scientific">Flavobacterium rhizosphaerae</name>
    <dbReference type="NCBI Taxonomy" id="3163298"/>
    <lineage>
        <taxon>Bacteria</taxon>
        <taxon>Pseudomonadati</taxon>
        <taxon>Bacteroidota</taxon>
        <taxon>Flavobacteriia</taxon>
        <taxon>Flavobacteriales</taxon>
        <taxon>Flavobacteriaceae</taxon>
        <taxon>Flavobacterium</taxon>
    </lineage>
</organism>
<gene>
    <name evidence="3" type="ORF">ABS766_07845</name>
</gene>
<dbReference type="Gene3D" id="3.30.750.170">
    <property type="match status" value="1"/>
</dbReference>
<accession>A0ABW8YY92</accession>
<dbReference type="SUPFAM" id="SSF52096">
    <property type="entry name" value="ClpP/crotonase"/>
    <property type="match status" value="1"/>
</dbReference>
<dbReference type="Gene3D" id="3.90.226.10">
    <property type="entry name" value="2-enoyl-CoA Hydratase, Chain A, domain 1"/>
    <property type="match status" value="1"/>
</dbReference>
<feature type="signal peptide" evidence="1">
    <location>
        <begin position="1"/>
        <end position="20"/>
    </location>
</feature>
<sequence>MKKIWISLLLLITGSFVWQGCEDMDDTAVPVNDFIWKGLNLYYLWQQEVPNLADDRFANQGELNSFLESYPNPEALFHSLLYQPGTVDRWSVLFSDFTVLENLLQGVSTSNGADLGLVYVTPPADPDNPAPDLPIFGYVRYVMPNTDAADKGVQRGDIFYAVNGTTLTNSNYSSLLGQETYTLNLADYNSGAITPNGQEVTLTKSQYAEDPVYRTNVVTRGSHTIGYLMYNGFYSNYDNQLNAAFGELASQNVNELVLDLRYNSGGSVRTATYLGSMITGQFNGQLFAKQQWNSKLQAYYESENPQSLINRFTDKLSNNQPINSLNLNRVYILTTSSTASASELVINCLKPYIDVVVIGGTTTGKNVGSVTLYDSPDFSRRNVNGSHKYAMQPIVLKTVNNDGYGDYFEGIPPTMEMHEDLDNMGVLGEPTEPFFAAAIADITGSGRPGRFSRPDIFTQFKDTKSMRRMGDEMYIEEMPEGSLLLLKDLQ</sequence>
<dbReference type="InterPro" id="IPR005151">
    <property type="entry name" value="Tail-specific_protease"/>
</dbReference>
<feature type="domain" description="Tail specific protease" evidence="2">
    <location>
        <begin position="195"/>
        <end position="418"/>
    </location>
</feature>
<keyword evidence="4" id="KW-1185">Reference proteome</keyword>
<dbReference type="Pfam" id="PF18294">
    <property type="entry name" value="Pept_S41_N"/>
    <property type="match status" value="1"/>
</dbReference>
<dbReference type="Gene3D" id="2.30.42.10">
    <property type="match status" value="1"/>
</dbReference>
<dbReference type="SUPFAM" id="SSF50156">
    <property type="entry name" value="PDZ domain-like"/>
    <property type="match status" value="1"/>
</dbReference>
<dbReference type="PROSITE" id="PS51257">
    <property type="entry name" value="PROKAR_LIPOPROTEIN"/>
    <property type="match status" value="1"/>
</dbReference>
<keyword evidence="1" id="KW-0732">Signal</keyword>
<dbReference type="Proteomes" id="UP001629156">
    <property type="component" value="Unassembled WGS sequence"/>
</dbReference>
<evidence type="ECO:0000313" key="3">
    <source>
        <dbReference type="EMBL" id="MFL9844327.1"/>
    </source>
</evidence>
<reference evidence="3 4" key="1">
    <citation type="submission" date="2024-06" db="EMBL/GenBank/DDBJ databases">
        <authorList>
            <person name="Kaempfer P."/>
            <person name="Viver T."/>
        </authorList>
    </citation>
    <scope>NUCLEOTIDE SEQUENCE [LARGE SCALE GENOMIC DNA]</scope>
    <source>
        <strain evidence="3 4">ST-119</strain>
    </source>
</reference>
<dbReference type="InterPro" id="IPR041613">
    <property type="entry name" value="Pept_S41_N"/>
</dbReference>
<dbReference type="PANTHER" id="PTHR32060">
    <property type="entry name" value="TAIL-SPECIFIC PROTEASE"/>
    <property type="match status" value="1"/>
</dbReference>
<evidence type="ECO:0000313" key="4">
    <source>
        <dbReference type="Proteomes" id="UP001629156"/>
    </source>
</evidence>
<evidence type="ECO:0000259" key="2">
    <source>
        <dbReference type="SMART" id="SM00245"/>
    </source>
</evidence>
<protein>
    <submittedName>
        <fullName evidence="3">S41 family peptidase</fullName>
    </submittedName>
</protein>
<dbReference type="PANTHER" id="PTHR32060:SF30">
    <property type="entry name" value="CARBOXY-TERMINAL PROCESSING PROTEASE CTPA"/>
    <property type="match status" value="1"/>
</dbReference>
<comment type="caution">
    <text evidence="3">The sequence shown here is derived from an EMBL/GenBank/DDBJ whole genome shotgun (WGS) entry which is preliminary data.</text>
</comment>
<dbReference type="SMART" id="SM00245">
    <property type="entry name" value="TSPc"/>
    <property type="match status" value="1"/>
</dbReference>
<name>A0ABW8YY92_9FLAO</name>
<dbReference type="InterPro" id="IPR036034">
    <property type="entry name" value="PDZ_sf"/>
</dbReference>
<proteinExistence type="predicted"/>
<evidence type="ECO:0000256" key="1">
    <source>
        <dbReference type="SAM" id="SignalP"/>
    </source>
</evidence>
<dbReference type="CDD" id="cd07561">
    <property type="entry name" value="Peptidase_S41_CPP_like"/>
    <property type="match status" value="1"/>
</dbReference>